<keyword evidence="1" id="KW-0732">Signal</keyword>
<dbReference type="RefSeq" id="WP_073043996.1">
    <property type="nucleotide sequence ID" value="NZ_FQUO01000009.1"/>
</dbReference>
<evidence type="ECO:0000313" key="2">
    <source>
        <dbReference type="EMBL" id="SHF58169.1"/>
    </source>
</evidence>
<dbReference type="OrthoDB" id="862563at2"/>
<gene>
    <name evidence="2" type="ORF">SAMN05444008_109214</name>
</gene>
<sequence>MNKLLLITVLACTLCSATSNAHQLPGKSITKVQVCKRNKIAVRVSPVAAQKGSIKIVSTCTHPLHFYVFDLEGTLVSQAKVAPRQRAFIRNLPAGEFAYDVFMNDEGVEQGKISIR</sequence>
<dbReference type="EMBL" id="FQUO01000009">
    <property type="protein sequence ID" value="SHF58169.1"/>
    <property type="molecule type" value="Genomic_DNA"/>
</dbReference>
<dbReference type="AlphaFoldDB" id="A0A1M5CTY1"/>
<feature type="chain" id="PRO_5009909404" description="Por secretion system C-terminal sorting domain-containing protein" evidence="1">
    <location>
        <begin position="22"/>
        <end position="116"/>
    </location>
</feature>
<name>A0A1M5CTY1_9BACT</name>
<accession>A0A1M5CTY1</accession>
<protein>
    <recommendedName>
        <fullName evidence="4">Por secretion system C-terminal sorting domain-containing protein</fullName>
    </recommendedName>
</protein>
<proteinExistence type="predicted"/>
<evidence type="ECO:0000313" key="3">
    <source>
        <dbReference type="Proteomes" id="UP000184368"/>
    </source>
</evidence>
<organism evidence="2 3">
    <name type="scientific">Cnuella takakiae</name>
    <dbReference type="NCBI Taxonomy" id="1302690"/>
    <lineage>
        <taxon>Bacteria</taxon>
        <taxon>Pseudomonadati</taxon>
        <taxon>Bacteroidota</taxon>
        <taxon>Chitinophagia</taxon>
        <taxon>Chitinophagales</taxon>
        <taxon>Chitinophagaceae</taxon>
        <taxon>Cnuella</taxon>
    </lineage>
</organism>
<reference evidence="2 3" key="1">
    <citation type="submission" date="2016-11" db="EMBL/GenBank/DDBJ databases">
        <authorList>
            <person name="Jaros S."/>
            <person name="Januszkiewicz K."/>
            <person name="Wedrychowicz H."/>
        </authorList>
    </citation>
    <scope>NUCLEOTIDE SEQUENCE [LARGE SCALE GENOMIC DNA]</scope>
    <source>
        <strain evidence="2 3">DSM 26897</strain>
    </source>
</reference>
<evidence type="ECO:0008006" key="4">
    <source>
        <dbReference type="Google" id="ProtNLM"/>
    </source>
</evidence>
<dbReference type="Proteomes" id="UP000184368">
    <property type="component" value="Unassembled WGS sequence"/>
</dbReference>
<keyword evidence="3" id="KW-1185">Reference proteome</keyword>
<evidence type="ECO:0000256" key="1">
    <source>
        <dbReference type="SAM" id="SignalP"/>
    </source>
</evidence>
<feature type="signal peptide" evidence="1">
    <location>
        <begin position="1"/>
        <end position="21"/>
    </location>
</feature>